<organism evidence="10 11">
    <name type="scientific">Candidatus Ornithocaccomicrobium faecavium</name>
    <dbReference type="NCBI Taxonomy" id="2840890"/>
    <lineage>
        <taxon>Bacteria</taxon>
        <taxon>Bacillati</taxon>
        <taxon>Bacillota</taxon>
        <taxon>Clostridia</taxon>
        <taxon>Candidatus Ornithocaccomicrobium</taxon>
    </lineage>
</organism>
<evidence type="ECO:0000256" key="5">
    <source>
        <dbReference type="ARBA" id="ARBA00012670"/>
    </source>
</evidence>
<evidence type="ECO:0000256" key="1">
    <source>
        <dbReference type="ARBA" id="ARBA00001462"/>
    </source>
</evidence>
<dbReference type="GO" id="GO:0000272">
    <property type="term" value="P:polysaccharide catabolic process"/>
    <property type="evidence" value="ECO:0007669"/>
    <property type="project" value="TreeGrafter"/>
</dbReference>
<comment type="catalytic activity">
    <reaction evidence="1">
        <text>Hydrolysis of terminal non-reducing alpha-L-arabinofuranoside residues in alpha-L-arabinosides.</text>
        <dbReference type="EC" id="3.2.1.55"/>
    </reaction>
</comment>
<dbReference type="PANTHER" id="PTHR43576">
    <property type="entry name" value="ALPHA-L-ARABINOFURANOSIDASE C-RELATED"/>
    <property type="match status" value="1"/>
</dbReference>
<sequence length="495" mass="54987">MRILVMPKLKLAHIHPEIYGNFSEHLGRCIYGGVYVGENSPIPNVNGMRTDVVEALRHIRLSVLRWPGGCFADEYHWKDGVGPKAARKTMVNTNWGGVTEDNSFGTHEFLELCRQIGCKPYINGNLGSGTVQEMSEWVEYLTNPGVSPMADWRRQNGREAPWEIPYFGVGNENWGCGGNMTAAHYADEYRRYQTYLRNYGGARVHKIACGAGTSMTSPNYDWTETLMREAGRMMDGLSLHYYTTPQRTPGRRVDATNFTHEEYADTILKAAFIEELLEKHGAIMDRYDPERRVGLMVDEWGTWYDVEEGTNPGFLYQQNTMRDAMVAALSLNAFNQHASRVHMANIAQLANVLQAVILTEGENMVLTPTYHVFDLYKVHQGASLVHSAAIAPQMDNGVRQLSHSASIDESGAVHVTIANLSDTDGADVALYFDQCALQLQEGCLLAGDAHAHNTFAAPQAVRPEAFDRVAVQAAPEGTSAKFSLPRCSVARLSFA</sequence>
<dbReference type="Gene3D" id="2.60.40.1180">
    <property type="entry name" value="Golgi alpha-mannosidase II"/>
    <property type="match status" value="1"/>
</dbReference>
<evidence type="ECO:0000256" key="6">
    <source>
        <dbReference type="ARBA" id="ARBA00022801"/>
    </source>
</evidence>
<feature type="domain" description="Alpha-L-arabinofuranosidase C-terminal" evidence="9">
    <location>
        <begin position="298"/>
        <end position="488"/>
    </location>
</feature>
<evidence type="ECO:0000313" key="11">
    <source>
        <dbReference type="Proteomes" id="UP000886884"/>
    </source>
</evidence>
<dbReference type="EMBL" id="DVOT01000053">
    <property type="protein sequence ID" value="HIV26895.1"/>
    <property type="molecule type" value="Genomic_DNA"/>
</dbReference>
<name>A0A9D1P5L2_9FIRM</name>
<keyword evidence="6" id="KW-0378">Hydrolase</keyword>
<evidence type="ECO:0000256" key="3">
    <source>
        <dbReference type="ARBA" id="ARBA00007186"/>
    </source>
</evidence>
<dbReference type="Gene3D" id="3.20.20.80">
    <property type="entry name" value="Glycosidases"/>
    <property type="match status" value="1"/>
</dbReference>
<evidence type="ECO:0000256" key="2">
    <source>
        <dbReference type="ARBA" id="ARBA00004881"/>
    </source>
</evidence>
<dbReference type="GO" id="GO:0046556">
    <property type="term" value="F:alpha-L-arabinofuranosidase activity"/>
    <property type="evidence" value="ECO:0007669"/>
    <property type="project" value="UniProtKB-EC"/>
</dbReference>
<comment type="caution">
    <text evidence="10">The sequence shown here is derived from an EMBL/GenBank/DDBJ whole genome shotgun (WGS) entry which is preliminary data.</text>
</comment>
<dbReference type="SUPFAM" id="SSF51445">
    <property type="entry name" value="(Trans)glycosidases"/>
    <property type="match status" value="1"/>
</dbReference>
<comment type="subunit">
    <text evidence="4">Homohexamer; trimer of dimers.</text>
</comment>
<dbReference type="InterPro" id="IPR013780">
    <property type="entry name" value="Glyco_hydro_b"/>
</dbReference>
<proteinExistence type="inferred from homology"/>
<dbReference type="SUPFAM" id="SSF51011">
    <property type="entry name" value="Glycosyl hydrolase domain"/>
    <property type="match status" value="1"/>
</dbReference>
<dbReference type="PANTHER" id="PTHR43576:SF2">
    <property type="entry name" value="INTRACELLULAR EXO-ALPHA-L-ARABINOFURANOSIDASE 2"/>
    <property type="match status" value="1"/>
</dbReference>
<keyword evidence="8" id="KW-0326">Glycosidase</keyword>
<dbReference type="InterPro" id="IPR055235">
    <property type="entry name" value="ASD1_cat"/>
</dbReference>
<evidence type="ECO:0000256" key="8">
    <source>
        <dbReference type="ARBA" id="ARBA00023295"/>
    </source>
</evidence>
<dbReference type="Pfam" id="PF22848">
    <property type="entry name" value="ASD1_dom"/>
    <property type="match status" value="1"/>
</dbReference>
<dbReference type="InterPro" id="IPR017853">
    <property type="entry name" value="GH"/>
</dbReference>
<reference evidence="10" key="1">
    <citation type="submission" date="2020-10" db="EMBL/GenBank/DDBJ databases">
        <authorList>
            <person name="Gilroy R."/>
        </authorList>
    </citation>
    <scope>NUCLEOTIDE SEQUENCE</scope>
    <source>
        <strain evidence="10">CHK183-6373</strain>
    </source>
</reference>
<gene>
    <name evidence="10" type="ORF">IAA64_02920</name>
</gene>
<protein>
    <recommendedName>
        <fullName evidence="5">non-reducing end alpha-L-arabinofuranosidase</fullName>
        <ecNumber evidence="5">3.2.1.55</ecNumber>
    </recommendedName>
</protein>
<evidence type="ECO:0000256" key="7">
    <source>
        <dbReference type="ARBA" id="ARBA00023277"/>
    </source>
</evidence>
<dbReference type="InterPro" id="IPR010720">
    <property type="entry name" value="Alpha-L-AF_C"/>
</dbReference>
<accession>A0A9D1P5L2</accession>
<dbReference type="EC" id="3.2.1.55" evidence="5"/>
<dbReference type="Proteomes" id="UP000886884">
    <property type="component" value="Unassembled WGS sequence"/>
</dbReference>
<comment type="similarity">
    <text evidence="3">Belongs to the glycosyl hydrolase 51 family.</text>
</comment>
<keyword evidence="7" id="KW-0119">Carbohydrate metabolism</keyword>
<dbReference type="SMART" id="SM00813">
    <property type="entry name" value="Alpha-L-AF_C"/>
    <property type="match status" value="1"/>
</dbReference>
<evidence type="ECO:0000256" key="4">
    <source>
        <dbReference type="ARBA" id="ARBA00011165"/>
    </source>
</evidence>
<dbReference type="GO" id="GO:0046373">
    <property type="term" value="P:L-arabinose metabolic process"/>
    <property type="evidence" value="ECO:0007669"/>
    <property type="project" value="InterPro"/>
</dbReference>
<dbReference type="Pfam" id="PF06964">
    <property type="entry name" value="Alpha-L-AF_C"/>
    <property type="match status" value="1"/>
</dbReference>
<dbReference type="AlphaFoldDB" id="A0A9D1P5L2"/>
<evidence type="ECO:0000313" key="10">
    <source>
        <dbReference type="EMBL" id="HIV26895.1"/>
    </source>
</evidence>
<reference evidence="10" key="2">
    <citation type="journal article" date="2021" name="PeerJ">
        <title>Extensive microbial diversity within the chicken gut microbiome revealed by metagenomics and culture.</title>
        <authorList>
            <person name="Gilroy R."/>
            <person name="Ravi A."/>
            <person name="Getino M."/>
            <person name="Pursley I."/>
            <person name="Horton D.L."/>
            <person name="Alikhan N.F."/>
            <person name="Baker D."/>
            <person name="Gharbi K."/>
            <person name="Hall N."/>
            <person name="Watson M."/>
            <person name="Adriaenssens E.M."/>
            <person name="Foster-Nyarko E."/>
            <person name="Jarju S."/>
            <person name="Secka A."/>
            <person name="Antonio M."/>
            <person name="Oren A."/>
            <person name="Chaudhuri R.R."/>
            <person name="La Ragione R."/>
            <person name="Hildebrand F."/>
            <person name="Pallen M.J."/>
        </authorList>
    </citation>
    <scope>NUCLEOTIDE SEQUENCE</scope>
    <source>
        <strain evidence="10">CHK183-6373</strain>
    </source>
</reference>
<comment type="pathway">
    <text evidence="2">Glycan metabolism.</text>
</comment>
<evidence type="ECO:0000259" key="9">
    <source>
        <dbReference type="SMART" id="SM00813"/>
    </source>
</evidence>